<dbReference type="EMBL" id="CM056814">
    <property type="protein sequence ID" value="KAJ8627650.1"/>
    <property type="molecule type" value="Genomic_DNA"/>
</dbReference>
<comment type="caution">
    <text evidence="1">The sequence shown here is derived from an EMBL/GenBank/DDBJ whole genome shotgun (WGS) entry which is preliminary data.</text>
</comment>
<proteinExistence type="predicted"/>
<gene>
    <name evidence="1" type="ORF">MRB53_020957</name>
</gene>
<dbReference type="Proteomes" id="UP001234297">
    <property type="component" value="Chromosome 6"/>
</dbReference>
<protein>
    <submittedName>
        <fullName evidence="1">Uncharacterized protein</fullName>
    </submittedName>
</protein>
<evidence type="ECO:0000313" key="2">
    <source>
        <dbReference type="Proteomes" id="UP001234297"/>
    </source>
</evidence>
<organism evidence="1 2">
    <name type="scientific">Persea americana</name>
    <name type="common">Avocado</name>
    <dbReference type="NCBI Taxonomy" id="3435"/>
    <lineage>
        <taxon>Eukaryota</taxon>
        <taxon>Viridiplantae</taxon>
        <taxon>Streptophyta</taxon>
        <taxon>Embryophyta</taxon>
        <taxon>Tracheophyta</taxon>
        <taxon>Spermatophyta</taxon>
        <taxon>Magnoliopsida</taxon>
        <taxon>Magnoliidae</taxon>
        <taxon>Laurales</taxon>
        <taxon>Lauraceae</taxon>
        <taxon>Persea</taxon>
    </lineage>
</organism>
<evidence type="ECO:0000313" key="1">
    <source>
        <dbReference type="EMBL" id="KAJ8627650.1"/>
    </source>
</evidence>
<sequence length="119" mass="13143">MQRQNPPSQIGGLRLPATATMFVEVRVFSSILLFFGLLQSPREKEDQNVGNCRICSNPNNLEFGYHVGKEKMGSDQKTFERLVLIAGGSGWAVANPCRLQKTSRVLSLHKPTVAGEDLL</sequence>
<name>A0ACC2L318_PERAE</name>
<reference evidence="1 2" key="1">
    <citation type="journal article" date="2022" name="Hortic Res">
        <title>A haplotype resolved chromosomal level avocado genome allows analysis of novel avocado genes.</title>
        <authorList>
            <person name="Nath O."/>
            <person name="Fletcher S.J."/>
            <person name="Hayward A."/>
            <person name="Shaw L.M."/>
            <person name="Masouleh A.K."/>
            <person name="Furtado A."/>
            <person name="Henry R.J."/>
            <person name="Mitter N."/>
        </authorList>
    </citation>
    <scope>NUCLEOTIDE SEQUENCE [LARGE SCALE GENOMIC DNA]</scope>
    <source>
        <strain evidence="2">cv. Hass</strain>
    </source>
</reference>
<keyword evidence="2" id="KW-1185">Reference proteome</keyword>
<accession>A0ACC2L318</accession>